<dbReference type="HOGENOM" id="CLU_2135815_0_0_1"/>
<proteinExistence type="predicted"/>
<evidence type="ECO:0000313" key="1">
    <source>
        <dbReference type="EMBL" id="EGT30544.1"/>
    </source>
</evidence>
<dbReference type="eggNOG" id="ENOG502TIS0">
    <property type="taxonomic scope" value="Eukaryota"/>
</dbReference>
<protein>
    <submittedName>
        <fullName evidence="1">Uncharacterized protein</fullName>
    </submittedName>
</protein>
<sequence>MAVHINGEEKLEINPETIDEASLINLHRLLKQCIEIHRRIVRNQTRFHPKNYSIFQDAVNYNITDSQLQRRITLIVHDLRAYRHVLIENLIVAFEPDCYLESLRIVEKGMQIVESSTDEVCVIVGNNSNAQE</sequence>
<evidence type="ECO:0000313" key="2">
    <source>
        <dbReference type="Proteomes" id="UP000008068"/>
    </source>
</evidence>
<dbReference type="EMBL" id="GL379786">
    <property type="protein sequence ID" value="EGT30544.1"/>
    <property type="molecule type" value="Genomic_DNA"/>
</dbReference>
<dbReference type="OMA" id="HRRIVRN"/>
<organism evidence="2">
    <name type="scientific">Caenorhabditis brenneri</name>
    <name type="common">Nematode worm</name>
    <dbReference type="NCBI Taxonomy" id="135651"/>
    <lineage>
        <taxon>Eukaryota</taxon>
        <taxon>Metazoa</taxon>
        <taxon>Ecdysozoa</taxon>
        <taxon>Nematoda</taxon>
        <taxon>Chromadorea</taxon>
        <taxon>Rhabditida</taxon>
        <taxon>Rhabditina</taxon>
        <taxon>Rhabditomorpha</taxon>
        <taxon>Rhabditoidea</taxon>
        <taxon>Rhabditidae</taxon>
        <taxon>Peloderinae</taxon>
        <taxon>Caenorhabditis</taxon>
    </lineage>
</organism>
<reference evidence="2" key="1">
    <citation type="submission" date="2011-07" db="EMBL/GenBank/DDBJ databases">
        <authorList>
            <consortium name="Caenorhabditis brenneri Sequencing and Analysis Consortium"/>
            <person name="Wilson R.K."/>
        </authorList>
    </citation>
    <scope>NUCLEOTIDE SEQUENCE [LARGE SCALE GENOMIC DNA]</scope>
    <source>
        <strain evidence="2">PB2801</strain>
    </source>
</reference>
<dbReference type="InParanoid" id="G0M8F7"/>
<dbReference type="AlphaFoldDB" id="G0M8F7"/>
<keyword evidence="2" id="KW-1185">Reference proteome</keyword>
<gene>
    <name evidence="1" type="ORF">CAEBREN_05551</name>
</gene>
<name>G0M8F7_CAEBE</name>
<dbReference type="Proteomes" id="UP000008068">
    <property type="component" value="Unassembled WGS sequence"/>
</dbReference>
<dbReference type="OrthoDB" id="5777809at2759"/>
<accession>G0M8F7</accession>